<protein>
    <submittedName>
        <fullName evidence="2">Uncharacterized protein</fullName>
    </submittedName>
</protein>
<evidence type="ECO:0000313" key="3">
    <source>
        <dbReference type="Proteomes" id="UP001595075"/>
    </source>
</evidence>
<proteinExistence type="predicted"/>
<dbReference type="Gene3D" id="3.40.50.1820">
    <property type="entry name" value="alpha/beta hydrolase"/>
    <property type="match status" value="2"/>
</dbReference>
<name>A0ABR4BW51_9HELO</name>
<dbReference type="InterPro" id="IPR029058">
    <property type="entry name" value="AB_hydrolase_fold"/>
</dbReference>
<evidence type="ECO:0000256" key="1">
    <source>
        <dbReference type="SAM" id="MobiDB-lite"/>
    </source>
</evidence>
<comment type="caution">
    <text evidence="2">The sequence shown here is derived from an EMBL/GenBank/DDBJ whole genome shotgun (WGS) entry which is preliminary data.</text>
</comment>
<reference evidence="2 3" key="1">
    <citation type="journal article" date="2024" name="Commun. Biol.">
        <title>Comparative genomic analysis of thermophilic fungi reveals convergent evolutionary adaptations and gene losses.</title>
        <authorList>
            <person name="Steindorff A.S."/>
            <person name="Aguilar-Pontes M.V."/>
            <person name="Robinson A.J."/>
            <person name="Andreopoulos B."/>
            <person name="LaButti K."/>
            <person name="Kuo A."/>
            <person name="Mondo S."/>
            <person name="Riley R."/>
            <person name="Otillar R."/>
            <person name="Haridas S."/>
            <person name="Lipzen A."/>
            <person name="Grimwood J."/>
            <person name="Schmutz J."/>
            <person name="Clum A."/>
            <person name="Reid I.D."/>
            <person name="Moisan M.C."/>
            <person name="Butler G."/>
            <person name="Nguyen T.T.M."/>
            <person name="Dewar K."/>
            <person name="Conant G."/>
            <person name="Drula E."/>
            <person name="Henrissat B."/>
            <person name="Hansel C."/>
            <person name="Singer S."/>
            <person name="Hutchinson M.I."/>
            <person name="de Vries R.P."/>
            <person name="Natvig D.O."/>
            <person name="Powell A.J."/>
            <person name="Tsang A."/>
            <person name="Grigoriev I.V."/>
        </authorList>
    </citation>
    <scope>NUCLEOTIDE SEQUENCE [LARGE SCALE GENOMIC DNA]</scope>
    <source>
        <strain evidence="2 3">CBS 494.80</strain>
    </source>
</reference>
<feature type="region of interest" description="Disordered" evidence="1">
    <location>
        <begin position="270"/>
        <end position="294"/>
    </location>
</feature>
<sequence>MIPPPTLSFTIPSIQEDVILDCRVYHPASLAPTSISQLAQWNKKAAIVAHPYAPMGGSMDDPVVRCIVSLLLKQNFVVGTFNFRGAGNSKGRTSWQAKAEQKDYISFVGFMVFYMHHLSPQAMPFNLPRFTRSNPELHDLSPVPSQAASPSHFNDTQYLSPTSSIELPPSTLEKEGPTIINTLPRLLLAGYSYGALITSLLPPNITSIISPFQTPTPGTAYSEIRLRASSLASQQTLSINAQISSLLQTQFHRRGRSLNADEILYSKTRKPSGVRMGGGEDLRRASHDSYRSRGSFSLDAPELVRKSVDRVRSIGKHQHHKRMSPKRHNTHDSISSPPHSRPGSRHSGTTTLTDEHAVVDDEQTPKIQAIPAAVDGLQIAYLLVSPLQGLVNSLATLWTTRSWRERECMSEHEGKFTVDPTLAIFGDDDVFVSVKRLRAWAEKMRDGNKESGSRTGMFRYEEVPGAGHFWHDRKAVGVLRERVGRFVEGL</sequence>
<dbReference type="SUPFAM" id="SSF53474">
    <property type="entry name" value="alpha/beta-Hydrolases"/>
    <property type="match status" value="1"/>
</dbReference>
<feature type="compositionally biased region" description="Basic residues" evidence="1">
    <location>
        <begin position="313"/>
        <end position="329"/>
    </location>
</feature>
<dbReference type="Proteomes" id="UP001595075">
    <property type="component" value="Unassembled WGS sequence"/>
</dbReference>
<feature type="compositionally biased region" description="Basic and acidic residues" evidence="1">
    <location>
        <begin position="278"/>
        <end position="291"/>
    </location>
</feature>
<gene>
    <name evidence="2" type="ORF">VTL71DRAFT_7609</name>
</gene>
<dbReference type="PANTHER" id="PTHR42103:SF2">
    <property type="entry name" value="AB HYDROLASE-1 DOMAIN-CONTAINING PROTEIN"/>
    <property type="match status" value="1"/>
</dbReference>
<keyword evidence="3" id="KW-1185">Reference proteome</keyword>
<accession>A0ABR4BW51</accession>
<evidence type="ECO:0000313" key="2">
    <source>
        <dbReference type="EMBL" id="KAL2061336.1"/>
    </source>
</evidence>
<organism evidence="2 3">
    <name type="scientific">Oculimacula yallundae</name>
    <dbReference type="NCBI Taxonomy" id="86028"/>
    <lineage>
        <taxon>Eukaryota</taxon>
        <taxon>Fungi</taxon>
        <taxon>Dikarya</taxon>
        <taxon>Ascomycota</taxon>
        <taxon>Pezizomycotina</taxon>
        <taxon>Leotiomycetes</taxon>
        <taxon>Helotiales</taxon>
        <taxon>Ploettnerulaceae</taxon>
        <taxon>Oculimacula</taxon>
    </lineage>
</organism>
<dbReference type="EMBL" id="JAZHXI010000019">
    <property type="protein sequence ID" value="KAL2061336.1"/>
    <property type="molecule type" value="Genomic_DNA"/>
</dbReference>
<feature type="region of interest" description="Disordered" evidence="1">
    <location>
        <begin position="312"/>
        <end position="350"/>
    </location>
</feature>
<dbReference type="PANTHER" id="PTHR42103">
    <property type="entry name" value="ALPHA/BETA-HYDROLASES SUPERFAMILY PROTEIN"/>
    <property type="match status" value="1"/>
</dbReference>